<keyword evidence="7" id="KW-0869">Chloride channel</keyword>
<dbReference type="PANTHER" id="PTHR43427">
    <property type="entry name" value="CHLORIDE CHANNEL PROTEIN CLC-E"/>
    <property type="match status" value="1"/>
</dbReference>
<feature type="transmembrane region" description="Helical" evidence="10">
    <location>
        <begin position="201"/>
        <end position="219"/>
    </location>
</feature>
<dbReference type="AlphaFoldDB" id="A0A934MNS7"/>
<dbReference type="RefSeq" id="WP_198884368.1">
    <property type="nucleotide sequence ID" value="NZ_JAEKJA010000027.1"/>
</dbReference>
<evidence type="ECO:0000313" key="11">
    <source>
        <dbReference type="EMBL" id="MBJ3778469.1"/>
    </source>
</evidence>
<keyword evidence="8" id="KW-0868">Chloride</keyword>
<dbReference type="InterPro" id="IPR050368">
    <property type="entry name" value="ClC-type_chloride_channel"/>
</dbReference>
<dbReference type="CDD" id="cd01031">
    <property type="entry name" value="EriC"/>
    <property type="match status" value="1"/>
</dbReference>
<feature type="transmembrane region" description="Helical" evidence="10">
    <location>
        <begin position="239"/>
        <end position="257"/>
    </location>
</feature>
<feature type="transmembrane region" description="Helical" evidence="10">
    <location>
        <begin position="371"/>
        <end position="397"/>
    </location>
</feature>
<dbReference type="Pfam" id="PF00654">
    <property type="entry name" value="Voltage_CLC"/>
    <property type="match status" value="1"/>
</dbReference>
<evidence type="ECO:0000256" key="6">
    <source>
        <dbReference type="ARBA" id="ARBA00023136"/>
    </source>
</evidence>
<evidence type="ECO:0000256" key="9">
    <source>
        <dbReference type="ARBA" id="ARBA00023303"/>
    </source>
</evidence>
<accession>A0A934MNS7</accession>
<feature type="transmembrane region" description="Helical" evidence="10">
    <location>
        <begin position="269"/>
        <end position="293"/>
    </location>
</feature>
<feature type="transmembrane region" description="Helical" evidence="10">
    <location>
        <begin position="165"/>
        <end position="189"/>
    </location>
</feature>
<dbReference type="GO" id="GO:0034707">
    <property type="term" value="C:chloride channel complex"/>
    <property type="evidence" value="ECO:0007669"/>
    <property type="project" value="UniProtKB-KW"/>
</dbReference>
<evidence type="ECO:0000256" key="3">
    <source>
        <dbReference type="ARBA" id="ARBA00022692"/>
    </source>
</evidence>
<evidence type="ECO:0000313" key="12">
    <source>
        <dbReference type="Proteomes" id="UP000609531"/>
    </source>
</evidence>
<keyword evidence="4 10" id="KW-1133">Transmembrane helix</keyword>
<dbReference type="SUPFAM" id="SSF81340">
    <property type="entry name" value="Clc chloride channel"/>
    <property type="match status" value="1"/>
</dbReference>
<name>A0A934MNS7_9HYPH</name>
<keyword evidence="9" id="KW-0407">Ion channel</keyword>
<dbReference type="GO" id="GO:0005254">
    <property type="term" value="F:chloride channel activity"/>
    <property type="evidence" value="ECO:0007669"/>
    <property type="project" value="UniProtKB-KW"/>
</dbReference>
<comment type="caution">
    <text evidence="11">The sequence shown here is derived from an EMBL/GenBank/DDBJ whole genome shotgun (WGS) entry which is preliminary data.</text>
</comment>
<dbReference type="PANTHER" id="PTHR43427:SF6">
    <property type="entry name" value="CHLORIDE CHANNEL PROTEIN CLC-E"/>
    <property type="match status" value="1"/>
</dbReference>
<evidence type="ECO:0000256" key="8">
    <source>
        <dbReference type="ARBA" id="ARBA00023214"/>
    </source>
</evidence>
<evidence type="ECO:0000256" key="7">
    <source>
        <dbReference type="ARBA" id="ARBA00023173"/>
    </source>
</evidence>
<evidence type="ECO:0000256" key="1">
    <source>
        <dbReference type="ARBA" id="ARBA00004141"/>
    </source>
</evidence>
<keyword evidence="3 10" id="KW-0812">Transmembrane</keyword>
<dbReference type="PRINTS" id="PR00762">
    <property type="entry name" value="CLCHANNEL"/>
</dbReference>
<dbReference type="Proteomes" id="UP000609531">
    <property type="component" value="Unassembled WGS sequence"/>
</dbReference>
<reference evidence="11" key="1">
    <citation type="submission" date="2020-12" db="EMBL/GenBank/DDBJ databases">
        <title>Bacterial taxonomy.</title>
        <authorList>
            <person name="Pan X."/>
        </authorList>
    </citation>
    <scope>NUCLEOTIDE SEQUENCE</scope>
    <source>
        <strain evidence="11">B2012</strain>
    </source>
</reference>
<dbReference type="InterPro" id="IPR001807">
    <property type="entry name" value="ClC"/>
</dbReference>
<organism evidence="11 12">
    <name type="scientific">Acuticoccus mangrovi</name>
    <dbReference type="NCBI Taxonomy" id="2796142"/>
    <lineage>
        <taxon>Bacteria</taxon>
        <taxon>Pseudomonadati</taxon>
        <taxon>Pseudomonadota</taxon>
        <taxon>Alphaproteobacteria</taxon>
        <taxon>Hyphomicrobiales</taxon>
        <taxon>Amorphaceae</taxon>
        <taxon>Acuticoccus</taxon>
    </lineage>
</organism>
<keyword evidence="12" id="KW-1185">Reference proteome</keyword>
<feature type="transmembrane region" description="Helical" evidence="10">
    <location>
        <begin position="67"/>
        <end position="87"/>
    </location>
</feature>
<protein>
    <submittedName>
        <fullName evidence="11">H(+)/Cl(-) exchange transporter ClcA</fullName>
    </submittedName>
</protein>
<feature type="transmembrane region" description="Helical" evidence="10">
    <location>
        <begin position="340"/>
        <end position="359"/>
    </location>
</feature>
<proteinExistence type="predicted"/>
<feature type="transmembrane region" description="Helical" evidence="10">
    <location>
        <begin position="313"/>
        <end position="333"/>
    </location>
</feature>
<comment type="subcellular location">
    <subcellularLocation>
        <location evidence="1">Membrane</location>
        <topology evidence="1">Multi-pass membrane protein</topology>
    </subcellularLocation>
</comment>
<feature type="transmembrane region" description="Helical" evidence="10">
    <location>
        <begin position="404"/>
        <end position="423"/>
    </location>
</feature>
<keyword evidence="5" id="KW-0406">Ion transport</keyword>
<feature type="transmembrane region" description="Helical" evidence="10">
    <location>
        <begin position="25"/>
        <end position="47"/>
    </location>
</feature>
<dbReference type="InterPro" id="IPR014743">
    <property type="entry name" value="Cl-channel_core"/>
</dbReference>
<evidence type="ECO:0000256" key="4">
    <source>
        <dbReference type="ARBA" id="ARBA00022989"/>
    </source>
</evidence>
<evidence type="ECO:0000256" key="10">
    <source>
        <dbReference type="SAM" id="Phobius"/>
    </source>
</evidence>
<evidence type="ECO:0000256" key="2">
    <source>
        <dbReference type="ARBA" id="ARBA00022448"/>
    </source>
</evidence>
<dbReference type="Gene3D" id="1.10.3080.10">
    <property type="entry name" value="Clc chloride channel"/>
    <property type="match status" value="1"/>
</dbReference>
<evidence type="ECO:0000256" key="5">
    <source>
        <dbReference type="ARBA" id="ARBA00023065"/>
    </source>
</evidence>
<keyword evidence="6 10" id="KW-0472">Membrane</keyword>
<keyword evidence="2" id="KW-0813">Transport</keyword>
<dbReference type="EMBL" id="JAEKJA010000027">
    <property type="protein sequence ID" value="MBJ3778469.1"/>
    <property type="molecule type" value="Genomic_DNA"/>
</dbReference>
<gene>
    <name evidence="11" type="primary">clcA</name>
    <name evidence="11" type="ORF">JCR33_22405</name>
</gene>
<sequence length="447" mass="44974">MTEGVPTPTPAPAEETDDGGSYLPLMLLAPVGGAIAGLVCALFRLVLTEADDWRVATVTGLKGDGSNGLLLVVGASAAAAGLATWLVRRYAIEAGGSGIPHVEAVLRGELKASGLLLVPVKFVGGLLAIGSGLALGREGPSVQMGATISEALGRLYNLSRADCRVLLAAGAGAGLATAFNAPMGGAIFVLEELVRRFETRIAIAALAASASAIIVSHAILGSAPDFRFPAVTVPEPTDMWLYVVLGTLAGFAAVAYNKAVLGALALNDSLAAVPASAKAAVIGGVVGVIGWYAPRLIGGGDTLTQSALLGEGMILSLALLFLARFALGALSYAAGTPGGLFAPLLVLGAQLGLVVGVAFDTMMPAAALEKAGFAVVGMAALFAGVVRAPLTGIALVLEMTASATMLLPVLAACFMAMLVPTALRNPPIYDSLGLRTARLAARQRGSR</sequence>
<dbReference type="NCBIfam" id="NF003640">
    <property type="entry name" value="PRK05277.1"/>
    <property type="match status" value="1"/>
</dbReference>